<dbReference type="Pfam" id="PF00196">
    <property type="entry name" value="GerE"/>
    <property type="match status" value="1"/>
</dbReference>
<sequence>MRVVIAEDQVLLRDGLVRLLTEGGHRVTAAVGDAVALVEAVNSTRPDLVLADVRMPPRMVDDGARAVAFLRERLPELATVVLTQQVDPGVVALLTAGHPRALGFVLKDSVMETEAFLAQVEAVGAGATVLDPAVLERSTAPAAGVLTEREAEVLARVAAGRSNAGVAADLCIAVRTVDAHLRSVFSKLGLEPGSDDNVRVLAVLTWLASQH</sequence>
<evidence type="ECO:0000259" key="6">
    <source>
        <dbReference type="PROSITE" id="PS50043"/>
    </source>
</evidence>
<reference evidence="8 9" key="1">
    <citation type="submission" date="2018-03" db="EMBL/GenBank/DDBJ databases">
        <title>Genomic Encyclopedia of Archaeal and Bacterial Type Strains, Phase II (KMG-II): from individual species to whole genera.</title>
        <authorList>
            <person name="Goeker M."/>
        </authorList>
    </citation>
    <scope>NUCLEOTIDE SEQUENCE [LARGE SCALE GENOMIC DNA]</scope>
    <source>
        <strain evidence="8 9">DSM 44889</strain>
    </source>
</reference>
<feature type="modified residue" description="4-aspartylphosphate" evidence="5">
    <location>
        <position position="52"/>
    </location>
</feature>
<dbReference type="RefSeq" id="WP_109773401.1">
    <property type="nucleotide sequence ID" value="NZ_QGDQ01000005.1"/>
</dbReference>
<dbReference type="Gene3D" id="3.40.50.2300">
    <property type="match status" value="1"/>
</dbReference>
<keyword evidence="4" id="KW-0804">Transcription</keyword>
<dbReference type="Proteomes" id="UP000245469">
    <property type="component" value="Unassembled WGS sequence"/>
</dbReference>
<evidence type="ECO:0000313" key="9">
    <source>
        <dbReference type="Proteomes" id="UP000245469"/>
    </source>
</evidence>
<dbReference type="SMART" id="SM00421">
    <property type="entry name" value="HTH_LUXR"/>
    <property type="match status" value="1"/>
</dbReference>
<dbReference type="Pfam" id="PF00072">
    <property type="entry name" value="Response_reg"/>
    <property type="match status" value="1"/>
</dbReference>
<dbReference type="InterPro" id="IPR016032">
    <property type="entry name" value="Sig_transdc_resp-reg_C-effctor"/>
</dbReference>
<name>A0A316ABD5_9ACTN</name>
<dbReference type="InterPro" id="IPR058245">
    <property type="entry name" value="NreC/VraR/RcsB-like_REC"/>
</dbReference>
<dbReference type="GO" id="GO:0000160">
    <property type="term" value="P:phosphorelay signal transduction system"/>
    <property type="evidence" value="ECO:0007669"/>
    <property type="project" value="InterPro"/>
</dbReference>
<dbReference type="CDD" id="cd17535">
    <property type="entry name" value="REC_NarL-like"/>
    <property type="match status" value="1"/>
</dbReference>
<dbReference type="SMART" id="SM00448">
    <property type="entry name" value="REC"/>
    <property type="match status" value="1"/>
</dbReference>
<dbReference type="InterPro" id="IPR039420">
    <property type="entry name" value="WalR-like"/>
</dbReference>
<dbReference type="PANTHER" id="PTHR43214">
    <property type="entry name" value="TWO-COMPONENT RESPONSE REGULATOR"/>
    <property type="match status" value="1"/>
</dbReference>
<evidence type="ECO:0000313" key="8">
    <source>
        <dbReference type="EMBL" id="PWJ54892.1"/>
    </source>
</evidence>
<protein>
    <submittedName>
        <fullName evidence="8">DNA-binding NarL/FixJ family response regulator</fullName>
    </submittedName>
</protein>
<keyword evidence="1 5" id="KW-0597">Phosphoprotein</keyword>
<dbReference type="EMBL" id="QGDQ01000005">
    <property type="protein sequence ID" value="PWJ54892.1"/>
    <property type="molecule type" value="Genomic_DNA"/>
</dbReference>
<evidence type="ECO:0000259" key="7">
    <source>
        <dbReference type="PROSITE" id="PS50110"/>
    </source>
</evidence>
<dbReference type="PROSITE" id="PS50043">
    <property type="entry name" value="HTH_LUXR_2"/>
    <property type="match status" value="1"/>
</dbReference>
<dbReference type="InterPro" id="IPR000792">
    <property type="entry name" value="Tscrpt_reg_LuxR_C"/>
</dbReference>
<keyword evidence="3 8" id="KW-0238">DNA-binding</keyword>
<evidence type="ECO:0000256" key="1">
    <source>
        <dbReference type="ARBA" id="ARBA00022553"/>
    </source>
</evidence>
<evidence type="ECO:0000256" key="3">
    <source>
        <dbReference type="ARBA" id="ARBA00023125"/>
    </source>
</evidence>
<dbReference type="InterPro" id="IPR001789">
    <property type="entry name" value="Sig_transdc_resp-reg_receiver"/>
</dbReference>
<keyword evidence="2" id="KW-0805">Transcription regulation</keyword>
<proteinExistence type="predicted"/>
<dbReference type="InterPro" id="IPR011006">
    <property type="entry name" value="CheY-like_superfamily"/>
</dbReference>
<dbReference type="AlphaFoldDB" id="A0A316ABD5"/>
<accession>A0A316ABD5</accession>
<dbReference type="PANTHER" id="PTHR43214:SF24">
    <property type="entry name" value="TRANSCRIPTIONAL REGULATORY PROTEIN NARL-RELATED"/>
    <property type="match status" value="1"/>
</dbReference>
<organism evidence="8 9">
    <name type="scientific">Quadrisphaera granulorum</name>
    <dbReference type="NCBI Taxonomy" id="317664"/>
    <lineage>
        <taxon>Bacteria</taxon>
        <taxon>Bacillati</taxon>
        <taxon>Actinomycetota</taxon>
        <taxon>Actinomycetes</taxon>
        <taxon>Kineosporiales</taxon>
        <taxon>Kineosporiaceae</taxon>
        <taxon>Quadrisphaera</taxon>
    </lineage>
</organism>
<feature type="domain" description="HTH luxR-type" evidence="6">
    <location>
        <begin position="139"/>
        <end position="204"/>
    </location>
</feature>
<gene>
    <name evidence="8" type="ORF">BXY45_10599</name>
</gene>
<dbReference type="SUPFAM" id="SSF52172">
    <property type="entry name" value="CheY-like"/>
    <property type="match status" value="1"/>
</dbReference>
<evidence type="ECO:0000256" key="4">
    <source>
        <dbReference type="ARBA" id="ARBA00023163"/>
    </source>
</evidence>
<evidence type="ECO:0000256" key="2">
    <source>
        <dbReference type="ARBA" id="ARBA00023015"/>
    </source>
</evidence>
<dbReference type="PRINTS" id="PR00038">
    <property type="entry name" value="HTHLUXR"/>
</dbReference>
<dbReference type="PROSITE" id="PS00622">
    <property type="entry name" value="HTH_LUXR_1"/>
    <property type="match status" value="1"/>
</dbReference>
<dbReference type="GO" id="GO:0003677">
    <property type="term" value="F:DNA binding"/>
    <property type="evidence" value="ECO:0007669"/>
    <property type="project" value="UniProtKB-KW"/>
</dbReference>
<keyword evidence="9" id="KW-1185">Reference proteome</keyword>
<feature type="domain" description="Response regulatory" evidence="7">
    <location>
        <begin position="2"/>
        <end position="122"/>
    </location>
</feature>
<dbReference type="CDD" id="cd06170">
    <property type="entry name" value="LuxR_C_like"/>
    <property type="match status" value="1"/>
</dbReference>
<dbReference type="OrthoDB" id="3519926at2"/>
<comment type="caution">
    <text evidence="8">The sequence shown here is derived from an EMBL/GenBank/DDBJ whole genome shotgun (WGS) entry which is preliminary data.</text>
</comment>
<dbReference type="SUPFAM" id="SSF46894">
    <property type="entry name" value="C-terminal effector domain of the bipartite response regulators"/>
    <property type="match status" value="1"/>
</dbReference>
<evidence type="ECO:0000256" key="5">
    <source>
        <dbReference type="PROSITE-ProRule" id="PRU00169"/>
    </source>
</evidence>
<dbReference type="PROSITE" id="PS50110">
    <property type="entry name" value="RESPONSE_REGULATORY"/>
    <property type="match status" value="1"/>
</dbReference>
<dbReference type="GO" id="GO:0006355">
    <property type="term" value="P:regulation of DNA-templated transcription"/>
    <property type="evidence" value="ECO:0007669"/>
    <property type="project" value="InterPro"/>
</dbReference>